<accession>A0AAD8KIN8</accession>
<dbReference type="InterPro" id="IPR043452">
    <property type="entry name" value="BZIP46-like"/>
</dbReference>
<organism evidence="6 7">
    <name type="scientific">Tagetes erecta</name>
    <name type="common">African marigold</name>
    <dbReference type="NCBI Taxonomy" id="13708"/>
    <lineage>
        <taxon>Eukaryota</taxon>
        <taxon>Viridiplantae</taxon>
        <taxon>Streptophyta</taxon>
        <taxon>Embryophyta</taxon>
        <taxon>Tracheophyta</taxon>
        <taxon>Spermatophyta</taxon>
        <taxon>Magnoliopsida</taxon>
        <taxon>eudicotyledons</taxon>
        <taxon>Gunneridae</taxon>
        <taxon>Pentapetalae</taxon>
        <taxon>asterids</taxon>
        <taxon>campanulids</taxon>
        <taxon>Asterales</taxon>
        <taxon>Asteraceae</taxon>
        <taxon>Asteroideae</taxon>
        <taxon>Heliantheae alliance</taxon>
        <taxon>Tageteae</taxon>
        <taxon>Tagetes</taxon>
    </lineage>
</organism>
<dbReference type="GO" id="GO:0045893">
    <property type="term" value="P:positive regulation of DNA-templated transcription"/>
    <property type="evidence" value="ECO:0007669"/>
    <property type="project" value="InterPro"/>
</dbReference>
<comment type="subcellular location">
    <subcellularLocation>
        <location evidence="1">Nucleus</location>
    </subcellularLocation>
</comment>
<evidence type="ECO:0000256" key="4">
    <source>
        <dbReference type="SAM" id="Coils"/>
    </source>
</evidence>
<dbReference type="CDD" id="cd14707">
    <property type="entry name" value="bZIP_plant_BZIP46"/>
    <property type="match status" value="1"/>
</dbReference>
<dbReference type="Pfam" id="PF00170">
    <property type="entry name" value="bZIP_1"/>
    <property type="match status" value="1"/>
</dbReference>
<dbReference type="EMBL" id="JAUHHV010000005">
    <property type="protein sequence ID" value="KAK1423697.1"/>
    <property type="molecule type" value="Genomic_DNA"/>
</dbReference>
<reference evidence="6" key="1">
    <citation type="journal article" date="2023" name="bioRxiv">
        <title>Improved chromosome-level genome assembly for marigold (Tagetes erecta).</title>
        <authorList>
            <person name="Jiang F."/>
            <person name="Yuan L."/>
            <person name="Wang S."/>
            <person name="Wang H."/>
            <person name="Xu D."/>
            <person name="Wang A."/>
            <person name="Fan W."/>
        </authorList>
    </citation>
    <scope>NUCLEOTIDE SEQUENCE</scope>
    <source>
        <strain evidence="6">WSJ</strain>
        <tissue evidence="6">Leaf</tissue>
    </source>
</reference>
<dbReference type="SUPFAM" id="SSF57959">
    <property type="entry name" value="Leucine zipper domain"/>
    <property type="match status" value="1"/>
</dbReference>
<sequence length="161" mass="18528">MMNMSNHANCVLESVKSEDDDWKGGDANANANAMMTLEDFLAKAGAVEDVKSPLNLSNVKAEEIEGRGKGIAMLEKAAQQRQRRMIKNRESAARSRERKQAYQAELESLALKLEQENHTLLKLKKEHTRKRYKQLMDNIIPVTEKQRPTKYVLRKVRSMEW</sequence>
<keyword evidence="2" id="KW-0238">DNA-binding</keyword>
<evidence type="ECO:0000259" key="5">
    <source>
        <dbReference type="PROSITE" id="PS50217"/>
    </source>
</evidence>
<dbReference type="InterPro" id="IPR004827">
    <property type="entry name" value="bZIP"/>
</dbReference>
<dbReference type="AlphaFoldDB" id="A0AAD8KIN8"/>
<dbReference type="GO" id="GO:0003677">
    <property type="term" value="F:DNA binding"/>
    <property type="evidence" value="ECO:0007669"/>
    <property type="project" value="UniProtKB-KW"/>
</dbReference>
<proteinExistence type="predicted"/>
<dbReference type="PROSITE" id="PS00036">
    <property type="entry name" value="BZIP_BASIC"/>
    <property type="match status" value="1"/>
</dbReference>
<name>A0AAD8KIN8_TARER</name>
<keyword evidence="3" id="KW-0539">Nucleus</keyword>
<protein>
    <recommendedName>
        <fullName evidence="5">BZIP domain-containing protein</fullName>
    </recommendedName>
</protein>
<dbReference type="PANTHER" id="PTHR22952:SF184">
    <property type="entry name" value="G-BOX-BINDING FACTOR 4"/>
    <property type="match status" value="1"/>
</dbReference>
<dbReference type="GO" id="GO:0003700">
    <property type="term" value="F:DNA-binding transcription factor activity"/>
    <property type="evidence" value="ECO:0007669"/>
    <property type="project" value="InterPro"/>
</dbReference>
<gene>
    <name evidence="6" type="ORF">QVD17_19005</name>
</gene>
<feature type="domain" description="BZIP" evidence="5">
    <location>
        <begin position="78"/>
        <end position="120"/>
    </location>
</feature>
<dbReference type="FunFam" id="1.20.5.170:FF:000036">
    <property type="entry name" value="ABSCISIC ACID-INSENSITIVE 5-like protein 2"/>
    <property type="match status" value="1"/>
</dbReference>
<dbReference type="PROSITE" id="PS50217">
    <property type="entry name" value="BZIP"/>
    <property type="match status" value="1"/>
</dbReference>
<keyword evidence="4" id="KW-0175">Coiled coil</keyword>
<feature type="coiled-coil region" evidence="4">
    <location>
        <begin position="92"/>
        <end position="126"/>
    </location>
</feature>
<dbReference type="PANTHER" id="PTHR22952">
    <property type="entry name" value="CAMP-RESPONSE ELEMENT BINDING PROTEIN-RELATED"/>
    <property type="match status" value="1"/>
</dbReference>
<dbReference type="GO" id="GO:0005634">
    <property type="term" value="C:nucleus"/>
    <property type="evidence" value="ECO:0007669"/>
    <property type="project" value="UniProtKB-SubCell"/>
</dbReference>
<dbReference type="Gene3D" id="1.20.5.170">
    <property type="match status" value="1"/>
</dbReference>
<dbReference type="Proteomes" id="UP001229421">
    <property type="component" value="Unassembled WGS sequence"/>
</dbReference>
<evidence type="ECO:0000313" key="7">
    <source>
        <dbReference type="Proteomes" id="UP001229421"/>
    </source>
</evidence>
<evidence type="ECO:0000256" key="2">
    <source>
        <dbReference type="ARBA" id="ARBA00023125"/>
    </source>
</evidence>
<evidence type="ECO:0000256" key="3">
    <source>
        <dbReference type="ARBA" id="ARBA00023242"/>
    </source>
</evidence>
<keyword evidence="7" id="KW-1185">Reference proteome</keyword>
<comment type="caution">
    <text evidence="6">The sequence shown here is derived from an EMBL/GenBank/DDBJ whole genome shotgun (WGS) entry which is preliminary data.</text>
</comment>
<evidence type="ECO:0000313" key="6">
    <source>
        <dbReference type="EMBL" id="KAK1423697.1"/>
    </source>
</evidence>
<evidence type="ECO:0000256" key="1">
    <source>
        <dbReference type="ARBA" id="ARBA00004123"/>
    </source>
</evidence>
<dbReference type="SMART" id="SM00338">
    <property type="entry name" value="BRLZ"/>
    <property type="match status" value="1"/>
</dbReference>
<dbReference type="InterPro" id="IPR046347">
    <property type="entry name" value="bZIP_sf"/>
</dbReference>